<evidence type="ECO:0000313" key="4">
    <source>
        <dbReference type="Proteomes" id="UP000583929"/>
    </source>
</evidence>
<protein>
    <submittedName>
        <fullName evidence="1">Uncharacterized protein</fullName>
    </submittedName>
</protein>
<organism evidence="1 3">
    <name type="scientific">Cannabis sativa</name>
    <name type="common">Hemp</name>
    <name type="synonym">Marijuana</name>
    <dbReference type="NCBI Taxonomy" id="3483"/>
    <lineage>
        <taxon>Eukaryota</taxon>
        <taxon>Viridiplantae</taxon>
        <taxon>Streptophyta</taxon>
        <taxon>Embryophyta</taxon>
        <taxon>Tracheophyta</taxon>
        <taxon>Spermatophyta</taxon>
        <taxon>Magnoliopsida</taxon>
        <taxon>eudicotyledons</taxon>
        <taxon>Gunneridae</taxon>
        <taxon>Pentapetalae</taxon>
        <taxon>rosids</taxon>
        <taxon>fabids</taxon>
        <taxon>Rosales</taxon>
        <taxon>Cannabaceae</taxon>
        <taxon>Cannabis</taxon>
    </lineage>
</organism>
<dbReference type="Proteomes" id="UP000525078">
    <property type="component" value="Unassembled WGS sequence"/>
</dbReference>
<reference evidence="3 4" key="1">
    <citation type="journal article" date="2020" name="bioRxiv">
        <title>Sequence and annotation of 42 cannabis genomes reveals extensive copy number variation in cannabinoid synthesis and pathogen resistance genes.</title>
        <authorList>
            <person name="Mckernan K.J."/>
            <person name="Helbert Y."/>
            <person name="Kane L.T."/>
            <person name="Ebling H."/>
            <person name="Zhang L."/>
            <person name="Liu B."/>
            <person name="Eaton Z."/>
            <person name="Mclaughlin S."/>
            <person name="Kingan S."/>
            <person name="Baybayan P."/>
            <person name="Concepcion G."/>
            <person name="Jordan M."/>
            <person name="Riva A."/>
            <person name="Barbazuk W."/>
            <person name="Harkins T."/>
        </authorList>
    </citation>
    <scope>NUCLEOTIDE SEQUENCE [LARGE SCALE GENOMIC DNA]</scope>
    <source>
        <strain evidence="3 4">cv. Jamaican Lion 4</strain>
        <strain evidence="2">Father</strain>
        <strain evidence="1">Mother</strain>
        <tissue evidence="1">Leaf</tissue>
    </source>
</reference>
<accession>A0A7J6EIP1</accession>
<proteinExistence type="predicted"/>
<dbReference type="AlphaFoldDB" id="A0A7J6EIP1"/>
<evidence type="ECO:0000313" key="2">
    <source>
        <dbReference type="EMBL" id="KAF4387106.1"/>
    </source>
</evidence>
<evidence type="ECO:0000313" key="3">
    <source>
        <dbReference type="Proteomes" id="UP000525078"/>
    </source>
</evidence>
<gene>
    <name evidence="1" type="ORF">F8388_009489</name>
    <name evidence="2" type="ORF">G4B88_024678</name>
</gene>
<dbReference type="EMBL" id="JAATIQ010000080">
    <property type="protein sequence ID" value="KAF4387106.1"/>
    <property type="molecule type" value="Genomic_DNA"/>
</dbReference>
<name>A0A7J6EIP1_CANSA</name>
<dbReference type="Proteomes" id="UP000583929">
    <property type="component" value="Unassembled WGS sequence"/>
</dbReference>
<evidence type="ECO:0000313" key="1">
    <source>
        <dbReference type="EMBL" id="KAF4358206.1"/>
    </source>
</evidence>
<comment type="caution">
    <text evidence="1">The sequence shown here is derived from an EMBL/GenBank/DDBJ whole genome shotgun (WGS) entry which is preliminary data.</text>
</comment>
<sequence>MAPVGIEPVKLLKEKSMNRTNETIVENREFLQVTKIRNINRMVRFLRLHKEVGMGPVSWLLERSNNLPISDGIEPVKLLVKTDNTSKLLNFEMLTGSVPDSWLIFDSTNRRRNPPTKEVFIQFKNLKIMCLSLESFEILDDKCPTNLLFVRLKDSSLIRLENTDCGIDPFQLFSDKSRKVKFLHFDMKPGNVELK</sequence>
<keyword evidence="4" id="KW-1185">Reference proteome</keyword>
<dbReference type="EMBL" id="JAATIP010000228">
    <property type="protein sequence ID" value="KAF4358206.1"/>
    <property type="molecule type" value="Genomic_DNA"/>
</dbReference>